<comment type="similarity">
    <text evidence="2 6">Belongs to the group II decarboxylase family.</text>
</comment>
<keyword evidence="4 6" id="KW-0663">Pyridoxal phosphate</keyword>
<proteinExistence type="inferred from homology"/>
<dbReference type="PANTHER" id="PTHR46101">
    <property type="match status" value="1"/>
</dbReference>
<name>A0ABP8DUE6_9ACTN</name>
<reference evidence="8" key="1">
    <citation type="journal article" date="2019" name="Int. J. Syst. Evol. Microbiol.">
        <title>The Global Catalogue of Microorganisms (GCM) 10K type strain sequencing project: providing services to taxonomists for standard genome sequencing and annotation.</title>
        <authorList>
            <consortium name="The Broad Institute Genomics Platform"/>
            <consortium name="The Broad Institute Genome Sequencing Center for Infectious Disease"/>
            <person name="Wu L."/>
            <person name="Ma J."/>
        </authorList>
    </citation>
    <scope>NUCLEOTIDE SEQUENCE [LARGE SCALE GENOMIC DNA]</scope>
    <source>
        <strain evidence="8">JCM 17441</strain>
    </source>
</reference>
<dbReference type="NCBIfam" id="NF002748">
    <property type="entry name" value="PRK02769.1"/>
    <property type="match status" value="1"/>
</dbReference>
<protein>
    <submittedName>
        <fullName evidence="7">Histidine decarboxylase</fullName>
    </submittedName>
</protein>
<dbReference type="InterPro" id="IPR015421">
    <property type="entry name" value="PyrdxlP-dep_Trfase_major"/>
</dbReference>
<dbReference type="SUPFAM" id="SSF53383">
    <property type="entry name" value="PLP-dependent transferases"/>
    <property type="match status" value="1"/>
</dbReference>
<comment type="cofactor">
    <cofactor evidence="1 6">
        <name>pyridoxal 5'-phosphate</name>
        <dbReference type="ChEBI" id="CHEBI:597326"/>
    </cofactor>
</comment>
<sequence length="399" mass="43150">MSVTNTVPDDPTVLGRLEQLHVALLEHGRFDLGFPGATDLPDMSALSQFDGLLLNNVGHPFAPGGAYRLHTRHLEYEVVGVVADMFEAPLDNRTGYITSGTTESTMWALWQARRQLPAATVFTSAAAHYSVAKAAELLRMRLKIIPTDKRGELRYDLLHAAVERHRRQRRGTGVIVVASIGTTMTEALDDVAGIGQALDAAGADPDQRWIHADAALAGIPLALVDPADRPAYSFPAGAHSVAVSGHKFLATPFPCGIVVALADRHTGRGNITYTAAPDSTIAGSRSGHAPLWLWYLLRHWGLPGLRARAEAARDLAHYTEQELHRVGVPAWRAQTQAFTVVFPRPPQPLLDRWPLATDEHGRAHVVCMPGKTRGTVDAFVDDLSLAVSDPDALPEALAC</sequence>
<evidence type="ECO:0000256" key="4">
    <source>
        <dbReference type="ARBA" id="ARBA00022898"/>
    </source>
</evidence>
<dbReference type="Proteomes" id="UP001500620">
    <property type="component" value="Unassembled WGS sequence"/>
</dbReference>
<evidence type="ECO:0000256" key="1">
    <source>
        <dbReference type="ARBA" id="ARBA00001933"/>
    </source>
</evidence>
<organism evidence="7 8">
    <name type="scientific">Dactylosporangium darangshiense</name>
    <dbReference type="NCBI Taxonomy" id="579108"/>
    <lineage>
        <taxon>Bacteria</taxon>
        <taxon>Bacillati</taxon>
        <taxon>Actinomycetota</taxon>
        <taxon>Actinomycetes</taxon>
        <taxon>Micromonosporales</taxon>
        <taxon>Micromonosporaceae</taxon>
        <taxon>Dactylosporangium</taxon>
    </lineage>
</organism>
<evidence type="ECO:0000256" key="5">
    <source>
        <dbReference type="ARBA" id="ARBA00023239"/>
    </source>
</evidence>
<evidence type="ECO:0000256" key="2">
    <source>
        <dbReference type="ARBA" id="ARBA00009533"/>
    </source>
</evidence>
<accession>A0ABP8DUE6</accession>
<dbReference type="Gene3D" id="3.40.640.10">
    <property type="entry name" value="Type I PLP-dependent aspartate aminotransferase-like (Major domain)"/>
    <property type="match status" value="1"/>
</dbReference>
<dbReference type="EMBL" id="BAABAT010000069">
    <property type="protein sequence ID" value="GAA4263428.1"/>
    <property type="molecule type" value="Genomic_DNA"/>
</dbReference>
<dbReference type="InterPro" id="IPR015424">
    <property type="entry name" value="PyrdxlP-dep_Trfase"/>
</dbReference>
<keyword evidence="8" id="KW-1185">Reference proteome</keyword>
<dbReference type="InterPro" id="IPR002129">
    <property type="entry name" value="PyrdxlP-dep_de-COase"/>
</dbReference>
<evidence type="ECO:0000256" key="6">
    <source>
        <dbReference type="RuleBase" id="RU000382"/>
    </source>
</evidence>
<keyword evidence="3" id="KW-0210">Decarboxylase</keyword>
<dbReference type="InterPro" id="IPR051151">
    <property type="entry name" value="Group_II_Decarboxylase"/>
</dbReference>
<dbReference type="Pfam" id="PF00282">
    <property type="entry name" value="Pyridoxal_deC"/>
    <property type="match status" value="1"/>
</dbReference>
<evidence type="ECO:0000313" key="7">
    <source>
        <dbReference type="EMBL" id="GAA4263428.1"/>
    </source>
</evidence>
<evidence type="ECO:0000256" key="3">
    <source>
        <dbReference type="ARBA" id="ARBA00022793"/>
    </source>
</evidence>
<comment type="caution">
    <text evidence="7">The sequence shown here is derived from an EMBL/GenBank/DDBJ whole genome shotgun (WGS) entry which is preliminary data.</text>
</comment>
<gene>
    <name evidence="7" type="ORF">GCM10022255_107890</name>
</gene>
<dbReference type="PANTHER" id="PTHR46101:SF2">
    <property type="entry name" value="SERINE DECARBOXYLASE"/>
    <property type="match status" value="1"/>
</dbReference>
<evidence type="ECO:0000313" key="8">
    <source>
        <dbReference type="Proteomes" id="UP001500620"/>
    </source>
</evidence>
<keyword evidence="5 6" id="KW-0456">Lyase</keyword>
<dbReference type="RefSeq" id="WP_345142746.1">
    <property type="nucleotide sequence ID" value="NZ_BAABAT010000069.1"/>
</dbReference>